<dbReference type="Pfam" id="PF04389">
    <property type="entry name" value="Peptidase_M28"/>
    <property type="match status" value="1"/>
</dbReference>
<name>A0ABY0ID18_9BACT</name>
<evidence type="ECO:0000313" key="3">
    <source>
        <dbReference type="Proteomes" id="UP000443582"/>
    </source>
</evidence>
<gene>
    <name evidence="2" type="ORF">DAY19_14605</name>
</gene>
<feature type="domain" description="Peptidase M28" evidence="1">
    <location>
        <begin position="148"/>
        <end position="369"/>
    </location>
</feature>
<dbReference type="RefSeq" id="WP_115363816.1">
    <property type="nucleotide sequence ID" value="NZ_QDKL01000004.1"/>
</dbReference>
<dbReference type="SUPFAM" id="SSF53187">
    <property type="entry name" value="Zn-dependent exopeptidases"/>
    <property type="match status" value="1"/>
</dbReference>
<dbReference type="PANTHER" id="PTHR12147">
    <property type="entry name" value="METALLOPEPTIDASE M28 FAMILY MEMBER"/>
    <property type="match status" value="1"/>
</dbReference>
<comment type="caution">
    <text evidence="2">The sequence shown here is derived from an EMBL/GenBank/DDBJ whole genome shotgun (WGS) entry which is preliminary data.</text>
</comment>
<evidence type="ECO:0000313" key="2">
    <source>
        <dbReference type="EMBL" id="RZF20390.1"/>
    </source>
</evidence>
<dbReference type="Proteomes" id="UP000443582">
    <property type="component" value="Unassembled WGS sequence"/>
</dbReference>
<dbReference type="EMBL" id="QDKL01000004">
    <property type="protein sequence ID" value="RZF20390.1"/>
    <property type="molecule type" value="Genomic_DNA"/>
</dbReference>
<organism evidence="2 3">
    <name type="scientific">Halobacteriovorax vibrionivorans</name>
    <dbReference type="NCBI Taxonomy" id="2152716"/>
    <lineage>
        <taxon>Bacteria</taxon>
        <taxon>Pseudomonadati</taxon>
        <taxon>Bdellovibrionota</taxon>
        <taxon>Bacteriovoracia</taxon>
        <taxon>Bacteriovoracales</taxon>
        <taxon>Halobacteriovoraceae</taxon>
        <taxon>Halobacteriovorax</taxon>
    </lineage>
</organism>
<dbReference type="Gene3D" id="3.40.630.10">
    <property type="entry name" value="Zn peptidases"/>
    <property type="match status" value="1"/>
</dbReference>
<proteinExistence type="predicted"/>
<accession>A0ABY0ID18</accession>
<sequence length="377" mass="43061">MKYFILSIIFIITSNSYSQSYKLNKSKRSPERARKLYYSVSKFKEDYIENILTSFVKQTRPNRYVGTEGNKKAQKFILDYINNNVRKKNTSVKSIKFVPDIEYAKKMYQSDLDATKGKLTKSQLVKWERFTKEREAHLDKLKSTNGHNIVWEKKGIKKPNEVIVVGAHFDTAAYNKKKLEMIEGGVQPGADNNASGVVAALALIDILSELELEKTVRVVFFDFGELGFLGSYDYAKNLTLEKGIRVYSYVELLMLGYDTKTLDKEEKLGNMKLYYSTPSSSLHNLEKSIAQSFYAASSEGTFRVTFQTHSKNFLNGDNVSFQKMEIPSVVYTQNWESDFNGNRIHSRADHVSSINIKTLHHSTTNIAMAIASWALDL</sequence>
<dbReference type="InterPro" id="IPR007484">
    <property type="entry name" value="Peptidase_M28"/>
</dbReference>
<evidence type="ECO:0000259" key="1">
    <source>
        <dbReference type="Pfam" id="PF04389"/>
    </source>
</evidence>
<keyword evidence="3" id="KW-1185">Reference proteome</keyword>
<reference evidence="3" key="1">
    <citation type="journal article" date="2019" name="Int. J. Syst. Evol. Microbiol.">
        <title>Halobacteriovorax valvorus sp. nov., a novel prokaryotic predator isolated from coastal seawater of China.</title>
        <authorList>
            <person name="Chen M.-X."/>
        </authorList>
    </citation>
    <scope>NUCLEOTIDE SEQUENCE [LARGE SCALE GENOMIC DNA]</scope>
    <source>
        <strain evidence="3">BL9</strain>
    </source>
</reference>
<protein>
    <submittedName>
        <fullName evidence="2">Zn-dependent exopeptidase M28</fullName>
    </submittedName>
</protein>
<dbReference type="InterPro" id="IPR045175">
    <property type="entry name" value="M28_fam"/>
</dbReference>
<dbReference type="PANTHER" id="PTHR12147:SF26">
    <property type="entry name" value="PEPTIDASE M28 DOMAIN-CONTAINING PROTEIN"/>
    <property type="match status" value="1"/>
</dbReference>